<gene>
    <name evidence="1" type="ORF">VST7929_01785</name>
</gene>
<sequence length="173" mass="19541">MDAIHTIDKTRLVNELQLGAQLNHAVHDGALRDFSLLLAMLSPDLFETLPFDQLETKVYDDATLRRQFELGPKRPLLNDGGESDYRPDVANAFHFAGLSSARLQDELTPQPLCYKPTQTCGFDESVYHNLSGHQRRLLSEAQSDTMRHIRPIQLYHKLQCDQRISEGALGLVA</sequence>
<reference evidence="1" key="1">
    <citation type="submission" date="2021-11" db="EMBL/GenBank/DDBJ databases">
        <authorList>
            <person name="Rodrigo-Torres L."/>
            <person name="Arahal R. D."/>
            <person name="Lucena T."/>
        </authorList>
    </citation>
    <scope>NUCLEOTIDE SEQUENCE</scope>
    <source>
        <strain evidence="1">CECT 7929</strain>
    </source>
</reference>
<dbReference type="EMBL" id="CAKLDI010000001">
    <property type="protein sequence ID" value="CAH0533908.1"/>
    <property type="molecule type" value="Genomic_DNA"/>
</dbReference>
<evidence type="ECO:0000313" key="1">
    <source>
        <dbReference type="EMBL" id="CAH0533908.1"/>
    </source>
</evidence>
<evidence type="ECO:0000313" key="2">
    <source>
        <dbReference type="Proteomes" id="UP000838672"/>
    </source>
</evidence>
<dbReference type="InterPro" id="IPR021879">
    <property type="entry name" value="VC2046_fam"/>
</dbReference>
<name>A0ABM8ZUC0_9VIBR</name>
<protein>
    <recommendedName>
        <fullName evidence="3">QueD like 2</fullName>
    </recommendedName>
</protein>
<dbReference type="Proteomes" id="UP000838672">
    <property type="component" value="Unassembled WGS sequence"/>
</dbReference>
<dbReference type="RefSeq" id="WP_237466325.1">
    <property type="nucleotide sequence ID" value="NZ_CAKLDI010000001.1"/>
</dbReference>
<comment type="caution">
    <text evidence="1">The sequence shown here is derived from an EMBL/GenBank/DDBJ whole genome shotgun (WGS) entry which is preliminary data.</text>
</comment>
<proteinExistence type="predicted"/>
<evidence type="ECO:0008006" key="3">
    <source>
        <dbReference type="Google" id="ProtNLM"/>
    </source>
</evidence>
<organism evidence="1 2">
    <name type="scientific">Vibrio stylophorae</name>
    <dbReference type="NCBI Taxonomy" id="659351"/>
    <lineage>
        <taxon>Bacteria</taxon>
        <taxon>Pseudomonadati</taxon>
        <taxon>Pseudomonadota</taxon>
        <taxon>Gammaproteobacteria</taxon>
        <taxon>Vibrionales</taxon>
        <taxon>Vibrionaceae</taxon>
        <taxon>Vibrio</taxon>
    </lineage>
</organism>
<dbReference type="Pfam" id="PF11993">
    <property type="entry name" value="VC2046"/>
    <property type="match status" value="1"/>
</dbReference>
<keyword evidence="2" id="KW-1185">Reference proteome</keyword>
<accession>A0ABM8ZUC0</accession>